<gene>
    <name evidence="8" type="ORF">GGR23_001126</name>
</gene>
<evidence type="ECO:0000313" key="9">
    <source>
        <dbReference type="Proteomes" id="UP000528286"/>
    </source>
</evidence>
<keyword evidence="5" id="KW-0998">Cell outer membrane</keyword>
<keyword evidence="2" id="KW-0677">Repeat</keyword>
<keyword evidence="3 6" id="KW-0802">TPR repeat</keyword>
<dbReference type="Gene3D" id="2.60.120.1440">
    <property type="match status" value="1"/>
</dbReference>
<name>A0A7W6J398_9HYPH</name>
<dbReference type="SUPFAM" id="SSF56935">
    <property type="entry name" value="Porins"/>
    <property type="match status" value="1"/>
</dbReference>
<sequence length="1217" mass="132151">MRDNFNFLPSCGTALAIGLGTLASAAVAEPVKRAAPAAGAVIDRKSGEEVRFVDLTDWRNVELKQDLLGGDVLRTNALGQLAILFADHTQVRLGRNSALQVKQMGTTEDTVLNLQSGTMWARAQRGGQGLTVETPAAAAAIRGTDWTLTVKGDQTSLIVLEGKIEFKNAYGSVEVREGEAAVASIGQAPRKLVIVTPKDRQQMLFYLTLRSGFTFMPATPLPARRMREEFRRIEAMAPEARSTEDWLTLAETRMALDGQKRAAEALEAIRNRPLSAAQKARVSLIDALIAGSNRRYDESAALFRKAERGLDPQRRAIAAYGGYFARSLADPDRIEQPPRTASGPYADIMQALTQGFLKDIPAAIAVIERSEARHPDDPTLPAVRALLHGLNGEKEKMQEAADRALSIDPEDPTALQARGTLRGDYLGDTRGAISDFKAAIASAPGDSSSWNSLGLAYEDLGASREAEEALLKAIALDPEDPVGYANLAILYLDQSRVKEAKALIDRALSVDPAFDIALVARGRYYLQTGETDKALEDLLAGATANPSYAQAQILLGMGHYIKGDRDPSNQAIDNADRLDRNDPVAPSLRTTLAIDDYDAEGAIRNAQDFMRRSRAQGGDFARLGANQDAGSTLNNAFRLQGLDAWGRYYGDVTFDPFAGAGYIDQAVRGQVNPYVNSYLYGQSSVTNTDSAEGFSSQLQGLLLDPHMLAGRSRTATLLRSPFLDISLGGGIAHSGGESKRIGEVEVQGYSNTPLPTSFLGNFTFTDLPISGSYRDFGGFDADTKLLDASGYLTMSPTGNDRIVIYGTHSRAGLDADALGIGTDLGIPLPQTRQRNDDNTMTNAGVGWSHTFSYHNVMNAALLYSGIEANVDRRYIYDLPFPFGSDDLYEETGNQKTYIAAVNHAVGVEDFTFRYGLEAGWADSTASFTANGVPLLSSSERSRLGRAYVDVLQDVAPDLKLEYALFGSVIDNDRETTRRFEPRFGVAWSPVENHWLRAAYMRNGFDLSTPTLSPIGVLGLLPNRFDLNGGYVDTAALQWDAEWTDRFFTSLEYQHQDLNQVTIGYPLTALPSVDGMELERGTIDRAAFTTNTVLGGGFGLSTTLALARSDNRDPRSASFGGDLSYVPDTAGQVALTWVNEAHVKATLAANYIGERSGNDSGDRLDDYWTLDASLTWEPLDKQIALEASAYNLLDQDFELAPGVPGWGPSFKCMLKVRF</sequence>
<feature type="domain" description="FecR protein" evidence="7">
    <location>
        <begin position="71"/>
        <end position="165"/>
    </location>
</feature>
<reference evidence="8 9" key="1">
    <citation type="submission" date="2020-08" db="EMBL/GenBank/DDBJ databases">
        <title>Genomic Encyclopedia of Type Strains, Phase IV (KMG-IV): sequencing the most valuable type-strain genomes for metagenomic binning, comparative biology and taxonomic classification.</title>
        <authorList>
            <person name="Goeker M."/>
        </authorList>
    </citation>
    <scope>NUCLEOTIDE SEQUENCE [LARGE SCALE GENOMIC DNA]</scope>
    <source>
        <strain evidence="8 9">DSM 29853</strain>
    </source>
</reference>
<dbReference type="SMART" id="SM00028">
    <property type="entry name" value="TPR"/>
    <property type="match status" value="5"/>
</dbReference>
<dbReference type="PANTHER" id="PTHR44858:SF1">
    <property type="entry name" value="UDP-N-ACETYLGLUCOSAMINE--PEPTIDE N-ACETYLGLUCOSAMINYLTRANSFERASE SPINDLY-RELATED"/>
    <property type="match status" value="1"/>
</dbReference>
<dbReference type="Gene3D" id="2.40.170.20">
    <property type="entry name" value="TonB-dependent receptor, beta-barrel domain"/>
    <property type="match status" value="1"/>
</dbReference>
<evidence type="ECO:0000256" key="5">
    <source>
        <dbReference type="ARBA" id="ARBA00023237"/>
    </source>
</evidence>
<feature type="repeat" description="TPR" evidence="6">
    <location>
        <begin position="447"/>
        <end position="480"/>
    </location>
</feature>
<comment type="subcellular location">
    <subcellularLocation>
        <location evidence="1">Cell outer membrane</location>
    </subcellularLocation>
</comment>
<dbReference type="AlphaFoldDB" id="A0A7W6J398"/>
<evidence type="ECO:0000256" key="6">
    <source>
        <dbReference type="PROSITE-ProRule" id="PRU00339"/>
    </source>
</evidence>
<dbReference type="PROSITE" id="PS50005">
    <property type="entry name" value="TPR"/>
    <property type="match status" value="2"/>
</dbReference>
<keyword evidence="9" id="KW-1185">Reference proteome</keyword>
<accession>A0A7W6J398</accession>
<dbReference type="InterPro" id="IPR019734">
    <property type="entry name" value="TPR_rpt"/>
</dbReference>
<dbReference type="SUPFAM" id="SSF48452">
    <property type="entry name" value="TPR-like"/>
    <property type="match status" value="2"/>
</dbReference>
<proteinExistence type="predicted"/>
<keyword evidence="4" id="KW-0472">Membrane</keyword>
<dbReference type="InterPro" id="IPR050498">
    <property type="entry name" value="Ycf3"/>
</dbReference>
<dbReference type="Pfam" id="PF04773">
    <property type="entry name" value="FecR"/>
    <property type="match status" value="1"/>
</dbReference>
<organism evidence="8 9">
    <name type="scientific">Gellertiella hungarica</name>
    <dbReference type="NCBI Taxonomy" id="1572859"/>
    <lineage>
        <taxon>Bacteria</taxon>
        <taxon>Pseudomonadati</taxon>
        <taxon>Pseudomonadota</taxon>
        <taxon>Alphaproteobacteria</taxon>
        <taxon>Hyphomicrobiales</taxon>
        <taxon>Rhizobiaceae</taxon>
        <taxon>Gellertiella</taxon>
    </lineage>
</organism>
<dbReference type="InterPro" id="IPR036942">
    <property type="entry name" value="Beta-barrel_TonB_sf"/>
</dbReference>
<dbReference type="RefSeq" id="WP_183365174.1">
    <property type="nucleotide sequence ID" value="NZ_JACIEZ010000002.1"/>
</dbReference>
<evidence type="ECO:0000313" key="8">
    <source>
        <dbReference type="EMBL" id="MBB4063949.1"/>
    </source>
</evidence>
<evidence type="ECO:0000259" key="7">
    <source>
        <dbReference type="Pfam" id="PF04773"/>
    </source>
</evidence>
<comment type="caution">
    <text evidence="8">The sequence shown here is derived from an EMBL/GenBank/DDBJ whole genome shotgun (WGS) entry which is preliminary data.</text>
</comment>
<protein>
    <submittedName>
        <fullName evidence="8">Tetratricopeptide (TPR) repeat protein</fullName>
    </submittedName>
</protein>
<evidence type="ECO:0000256" key="4">
    <source>
        <dbReference type="ARBA" id="ARBA00023136"/>
    </source>
</evidence>
<evidence type="ECO:0000256" key="1">
    <source>
        <dbReference type="ARBA" id="ARBA00004442"/>
    </source>
</evidence>
<dbReference type="Gene3D" id="1.25.40.10">
    <property type="entry name" value="Tetratricopeptide repeat domain"/>
    <property type="match status" value="3"/>
</dbReference>
<dbReference type="GO" id="GO:0009279">
    <property type="term" value="C:cell outer membrane"/>
    <property type="evidence" value="ECO:0007669"/>
    <property type="project" value="UniProtKB-SubCell"/>
</dbReference>
<dbReference type="InterPro" id="IPR006860">
    <property type="entry name" value="FecR"/>
</dbReference>
<dbReference type="EMBL" id="JACIEZ010000002">
    <property type="protein sequence ID" value="MBB4063949.1"/>
    <property type="molecule type" value="Genomic_DNA"/>
</dbReference>
<evidence type="ECO:0000256" key="3">
    <source>
        <dbReference type="ARBA" id="ARBA00022803"/>
    </source>
</evidence>
<dbReference type="InterPro" id="IPR011990">
    <property type="entry name" value="TPR-like_helical_dom_sf"/>
</dbReference>
<dbReference type="PANTHER" id="PTHR44858">
    <property type="entry name" value="TETRATRICOPEPTIDE REPEAT PROTEIN 6"/>
    <property type="match status" value="1"/>
</dbReference>
<evidence type="ECO:0000256" key="2">
    <source>
        <dbReference type="ARBA" id="ARBA00022737"/>
    </source>
</evidence>
<dbReference type="Proteomes" id="UP000528286">
    <property type="component" value="Unassembled WGS sequence"/>
</dbReference>
<feature type="repeat" description="TPR" evidence="6">
    <location>
        <begin position="481"/>
        <end position="514"/>
    </location>
</feature>
<dbReference type="Pfam" id="PF13432">
    <property type="entry name" value="TPR_16"/>
    <property type="match status" value="2"/>
</dbReference>